<dbReference type="Pfam" id="PF12937">
    <property type="entry name" value="F-box-like"/>
    <property type="match status" value="1"/>
</dbReference>
<comment type="caution">
    <text evidence="3">The sequence shown here is derived from an EMBL/GenBank/DDBJ whole genome shotgun (WGS) entry which is preliminary data.</text>
</comment>
<dbReference type="SUPFAM" id="SSF81383">
    <property type="entry name" value="F-box domain"/>
    <property type="match status" value="1"/>
</dbReference>
<evidence type="ECO:0000313" key="4">
    <source>
        <dbReference type="Proteomes" id="UP000812440"/>
    </source>
</evidence>
<dbReference type="InterPro" id="IPR001810">
    <property type="entry name" value="F-box_dom"/>
</dbReference>
<organism evidence="3 4">
    <name type="scientific">Hymenochirus boettgeri</name>
    <name type="common">Congo dwarf clawed frog</name>
    <dbReference type="NCBI Taxonomy" id="247094"/>
    <lineage>
        <taxon>Eukaryota</taxon>
        <taxon>Metazoa</taxon>
        <taxon>Chordata</taxon>
        <taxon>Craniata</taxon>
        <taxon>Vertebrata</taxon>
        <taxon>Euteleostomi</taxon>
        <taxon>Amphibia</taxon>
        <taxon>Batrachia</taxon>
        <taxon>Anura</taxon>
        <taxon>Pipoidea</taxon>
        <taxon>Pipidae</taxon>
        <taxon>Pipinae</taxon>
        <taxon>Hymenochirus</taxon>
    </lineage>
</organism>
<feature type="compositionally biased region" description="Basic and acidic residues" evidence="1">
    <location>
        <begin position="1"/>
        <end position="10"/>
    </location>
</feature>
<sequence length="196" mass="22809">MTSRSRDQRKTGNPGTWQYRAKQRGREECTDGRETTGLQMGQGLWRVARNQQFQQGFVEQTYLSTDNDRRIIVNDSNMSPQRHMQGGMDICQLLKARKAKDPQEFINLEMLPPELSLTILSYLNATDLCLASCVWQDLANDDLLWQGLCRSTWGHCSIYNKRHPPGFSYRELYMRLDEGSLTFNANPHWVSIHKMY</sequence>
<evidence type="ECO:0000259" key="2">
    <source>
        <dbReference type="PROSITE" id="PS50181"/>
    </source>
</evidence>
<accession>A0A8T2KGU2</accession>
<keyword evidence="4" id="KW-1185">Reference proteome</keyword>
<protein>
    <recommendedName>
        <fullName evidence="2">F-box domain-containing protein</fullName>
    </recommendedName>
</protein>
<dbReference type="Gene3D" id="1.20.1280.50">
    <property type="match status" value="1"/>
</dbReference>
<dbReference type="InterPro" id="IPR036047">
    <property type="entry name" value="F-box-like_dom_sf"/>
</dbReference>
<dbReference type="EMBL" id="JAACNH010000001">
    <property type="protein sequence ID" value="KAG8453821.1"/>
    <property type="molecule type" value="Genomic_DNA"/>
</dbReference>
<dbReference type="PROSITE" id="PS50181">
    <property type="entry name" value="FBOX"/>
    <property type="match status" value="1"/>
</dbReference>
<feature type="region of interest" description="Disordered" evidence="1">
    <location>
        <begin position="1"/>
        <end position="35"/>
    </location>
</feature>
<proteinExistence type="predicted"/>
<dbReference type="InterPro" id="IPR048003">
    <property type="entry name" value="FBXO8_F-box"/>
</dbReference>
<evidence type="ECO:0000313" key="3">
    <source>
        <dbReference type="EMBL" id="KAG8453821.1"/>
    </source>
</evidence>
<feature type="compositionally biased region" description="Basic and acidic residues" evidence="1">
    <location>
        <begin position="24"/>
        <end position="34"/>
    </location>
</feature>
<dbReference type="AlphaFoldDB" id="A0A8T2KGU2"/>
<name>A0A8T2KGU2_9PIPI</name>
<dbReference type="Proteomes" id="UP000812440">
    <property type="component" value="Chromosome 1"/>
</dbReference>
<dbReference type="OrthoDB" id="430364at2759"/>
<evidence type="ECO:0000256" key="1">
    <source>
        <dbReference type="SAM" id="MobiDB-lite"/>
    </source>
</evidence>
<reference evidence="3" key="1">
    <citation type="thesis" date="2020" institute="ProQuest LLC" country="789 East Eisenhower Parkway, Ann Arbor, MI, USA">
        <title>Comparative Genomics and Chromosome Evolution.</title>
        <authorList>
            <person name="Mudd A.B."/>
        </authorList>
    </citation>
    <scope>NUCLEOTIDE SEQUENCE</scope>
    <source>
        <strain evidence="3">Female2</strain>
        <tissue evidence="3">Blood</tissue>
    </source>
</reference>
<dbReference type="CDD" id="cd22088">
    <property type="entry name" value="F-box_FBXO8"/>
    <property type="match status" value="1"/>
</dbReference>
<gene>
    <name evidence="3" type="ORF">GDO86_000445</name>
</gene>
<feature type="domain" description="F-box" evidence="2">
    <location>
        <begin position="105"/>
        <end position="148"/>
    </location>
</feature>